<feature type="transmembrane region" description="Helical" evidence="1">
    <location>
        <begin position="338"/>
        <end position="360"/>
    </location>
</feature>
<proteinExistence type="predicted"/>
<feature type="transmembrane region" description="Helical" evidence="1">
    <location>
        <begin position="366"/>
        <end position="389"/>
    </location>
</feature>
<feature type="transmembrane region" description="Helical" evidence="1">
    <location>
        <begin position="233"/>
        <end position="256"/>
    </location>
</feature>
<name>A0A316L5W1_9FLAO</name>
<evidence type="ECO:0000313" key="2">
    <source>
        <dbReference type="EMBL" id="PWL39653.1"/>
    </source>
</evidence>
<keyword evidence="1" id="KW-0472">Membrane</keyword>
<dbReference type="OrthoDB" id="9788724at2"/>
<dbReference type="PANTHER" id="PTHR31061:SF24">
    <property type="entry name" value="LD22376P"/>
    <property type="match status" value="1"/>
</dbReference>
<organism evidence="2 3">
    <name type="scientific">Flagellimonas aquimarina</name>
    <dbReference type="NCBI Taxonomy" id="2201895"/>
    <lineage>
        <taxon>Bacteria</taxon>
        <taxon>Pseudomonadati</taxon>
        <taxon>Bacteroidota</taxon>
        <taxon>Flavobacteriia</taxon>
        <taxon>Flavobacteriales</taxon>
        <taxon>Flavobacteriaceae</taxon>
        <taxon>Flagellimonas</taxon>
    </lineage>
</organism>
<dbReference type="PANTHER" id="PTHR31061">
    <property type="entry name" value="LD22376P"/>
    <property type="match status" value="1"/>
</dbReference>
<keyword evidence="1" id="KW-0812">Transmembrane</keyword>
<feature type="transmembrane region" description="Helical" evidence="1">
    <location>
        <begin position="146"/>
        <end position="164"/>
    </location>
</feature>
<sequence>MKKDNSTRILSIDIMRGLTLFLMLFVNDLYVPGVPKWLVHTSISEDGMGLADWVFPGFLFMVGLSIPFAFMARKKRAESNTQLLLHILTRTFSLLLIGFFMVNMENYNVELAKIDKYLWAILVYLSVFLIWNKYPKGHKSFSIFKLLKLVGIIGLLSMAFFYRSGTSEDIGWMSTSWWGILGLIGWGYLVSSLTHFWLKDRALAIAVVWTVFVSLNVLAQTSFLDFLSPIKSIFGVIINGNVPSIVLSGLLIGVLLKKHQNSYARFLAIIVPIGLVCILLALVMRNWFTISKLMGTPSWAMLCNGLSILLFALLLYVLDIKKWRKWSIPFLPAGQNSLTTYLAPDILYYLIWGLNLNILFYKQAEIPWLAVMGSIVWAFAMIGLAAVLAQIHIRLKL</sequence>
<protein>
    <submittedName>
        <fullName evidence="2">DUF5009 domain-containing protein</fullName>
    </submittedName>
</protein>
<feature type="transmembrane region" description="Helical" evidence="1">
    <location>
        <begin position="83"/>
        <end position="102"/>
    </location>
</feature>
<feature type="transmembrane region" description="Helical" evidence="1">
    <location>
        <begin position="170"/>
        <end position="190"/>
    </location>
</feature>
<feature type="transmembrane region" description="Helical" evidence="1">
    <location>
        <begin position="299"/>
        <end position="318"/>
    </location>
</feature>
<dbReference type="RefSeq" id="WP_109659734.1">
    <property type="nucleotide sequence ID" value="NZ_QGEG01000001.1"/>
</dbReference>
<evidence type="ECO:0000313" key="3">
    <source>
        <dbReference type="Proteomes" id="UP000245762"/>
    </source>
</evidence>
<keyword evidence="3" id="KW-1185">Reference proteome</keyword>
<reference evidence="2 3" key="1">
    <citation type="submission" date="2018-05" db="EMBL/GenBank/DDBJ databases">
        <title>Complete genome sequence of Flagellimonas aquimarina ECD12 isolated from seaweed Ecklonia cava.</title>
        <authorList>
            <person name="Choi S."/>
            <person name="Seong C."/>
        </authorList>
    </citation>
    <scope>NUCLEOTIDE SEQUENCE [LARGE SCALE GENOMIC DNA]</scope>
    <source>
        <strain evidence="2 3">ECD12</strain>
    </source>
</reference>
<keyword evidence="1" id="KW-1133">Transmembrane helix</keyword>
<dbReference type="AlphaFoldDB" id="A0A316L5W1"/>
<feature type="transmembrane region" description="Helical" evidence="1">
    <location>
        <begin position="263"/>
        <end position="287"/>
    </location>
</feature>
<dbReference type="Proteomes" id="UP000245762">
    <property type="component" value="Unassembled WGS sequence"/>
</dbReference>
<feature type="transmembrane region" description="Helical" evidence="1">
    <location>
        <begin position="117"/>
        <end position="134"/>
    </location>
</feature>
<feature type="transmembrane region" description="Helical" evidence="1">
    <location>
        <begin position="12"/>
        <end position="33"/>
    </location>
</feature>
<gene>
    <name evidence="2" type="ORF">DKG77_02135</name>
</gene>
<feature type="transmembrane region" description="Helical" evidence="1">
    <location>
        <begin position="202"/>
        <end position="221"/>
    </location>
</feature>
<comment type="caution">
    <text evidence="2">The sequence shown here is derived from an EMBL/GenBank/DDBJ whole genome shotgun (WGS) entry which is preliminary data.</text>
</comment>
<feature type="transmembrane region" description="Helical" evidence="1">
    <location>
        <begin position="53"/>
        <end position="71"/>
    </location>
</feature>
<accession>A0A316L5W1</accession>
<evidence type="ECO:0000256" key="1">
    <source>
        <dbReference type="SAM" id="Phobius"/>
    </source>
</evidence>
<dbReference type="EMBL" id="QGEG01000001">
    <property type="protein sequence ID" value="PWL39653.1"/>
    <property type="molecule type" value="Genomic_DNA"/>
</dbReference>